<accession>F1YEA5</accession>
<evidence type="ECO:0000313" key="2">
    <source>
        <dbReference type="Proteomes" id="UP000035065"/>
    </source>
</evidence>
<dbReference type="Proteomes" id="UP000035065">
    <property type="component" value="Unassembled WGS sequence"/>
</dbReference>
<proteinExistence type="predicted"/>
<keyword evidence="2" id="KW-1185">Reference proteome</keyword>
<protein>
    <submittedName>
        <fullName evidence="1">Uncharacterized protein</fullName>
    </submittedName>
</protein>
<sequence length="334" mass="35924">MEIRSEEQLNPVADEVSAITAVVRPILTGVLYALKADVVAEVGGRENVKLKILPRLHRKGDGDTGICFEYAVHEAITSRHADVSERVEDALRICKVQGSSNSILFGAEKQGSQQLIDTAGELLTDDSSLLSGSRGRPVKLKRHLTSAAAAFRRQGAPSGLPQSVSGLWRADLFLGSAESDRWVGTTVKINPTKLAGAKGLRVGIVPAEQGKSDKVRLDDKHNLVVCPIPYDGSFVEAFYKGWEVVTAFLDADAKLPREVALPRPAARTVARYLADRREFTVVDVIDALASLAQPELLRTQTEGADIVLSGGKSNVVATSAVVAPRPTMATLDRR</sequence>
<comment type="caution">
    <text evidence="1">The sequence shown here is derived from an EMBL/GenBank/DDBJ whole genome shotgun (WGS) entry which is preliminary data.</text>
</comment>
<dbReference type="AlphaFoldDB" id="F1YEA5"/>
<name>F1YEA5_9ACTN</name>
<reference evidence="1 2" key="1">
    <citation type="journal article" date="2011" name="J. Bacteriol.">
        <title>Draft Genome Sequence of Gordonia neofelifaecis NRRL B-59395, a Cholesterol-Degrading Actinomycete.</title>
        <authorList>
            <person name="Ge F."/>
            <person name="Li W."/>
            <person name="Chen G."/>
            <person name="Liu Y."/>
            <person name="Zhang G."/>
            <person name="Yong B."/>
            <person name="Wang Q."/>
            <person name="Wang N."/>
            <person name="Huang Z."/>
            <person name="Li W."/>
            <person name="Wang J."/>
            <person name="Wu C."/>
            <person name="Xie Q."/>
            <person name="Liu G."/>
        </authorList>
    </citation>
    <scope>NUCLEOTIDE SEQUENCE [LARGE SCALE GENOMIC DNA]</scope>
    <source>
        <strain evidence="1 2">NRRL B-59395</strain>
    </source>
</reference>
<dbReference type="RefSeq" id="WP_009677303.1">
    <property type="nucleotide sequence ID" value="NZ_AEUD01000001.1"/>
</dbReference>
<organism evidence="1 2">
    <name type="scientific">Gordonia neofelifaecis NRRL B-59395</name>
    <dbReference type="NCBI Taxonomy" id="644548"/>
    <lineage>
        <taxon>Bacteria</taxon>
        <taxon>Bacillati</taxon>
        <taxon>Actinomycetota</taxon>
        <taxon>Actinomycetes</taxon>
        <taxon>Mycobacteriales</taxon>
        <taxon>Gordoniaceae</taxon>
        <taxon>Gordonia</taxon>
    </lineage>
</organism>
<dbReference type="eggNOG" id="ENOG5033SSK">
    <property type="taxonomic scope" value="Bacteria"/>
</dbReference>
<dbReference type="OrthoDB" id="4760905at2"/>
<gene>
    <name evidence="1" type="ORF">SCNU_00130</name>
</gene>
<dbReference type="EMBL" id="AEUD01000001">
    <property type="protein sequence ID" value="EGD56738.1"/>
    <property type="molecule type" value="Genomic_DNA"/>
</dbReference>
<evidence type="ECO:0000313" key="1">
    <source>
        <dbReference type="EMBL" id="EGD56738.1"/>
    </source>
</evidence>